<dbReference type="SMART" id="SM00005">
    <property type="entry name" value="DEATH"/>
    <property type="match status" value="1"/>
</dbReference>
<evidence type="ECO:0000259" key="3">
    <source>
        <dbReference type="PROSITE" id="PS50017"/>
    </source>
</evidence>
<gene>
    <name evidence="5" type="primary">LOC116302432</name>
</gene>
<evidence type="ECO:0000313" key="4">
    <source>
        <dbReference type="Proteomes" id="UP000515163"/>
    </source>
</evidence>
<dbReference type="InParanoid" id="A0A6P8ILC7"/>
<dbReference type="InterPro" id="IPR050216">
    <property type="entry name" value="LRR_domain-containing"/>
</dbReference>
<dbReference type="SUPFAM" id="SSF47986">
    <property type="entry name" value="DEATH domain"/>
    <property type="match status" value="1"/>
</dbReference>
<dbReference type="AlphaFoldDB" id="A0A6P8ILC7"/>
<dbReference type="Gene3D" id="3.80.10.10">
    <property type="entry name" value="Ribonuclease Inhibitor"/>
    <property type="match status" value="1"/>
</dbReference>
<dbReference type="Pfam" id="PF00531">
    <property type="entry name" value="Death"/>
    <property type="match status" value="1"/>
</dbReference>
<dbReference type="Pfam" id="PF00560">
    <property type="entry name" value="LRR_1"/>
    <property type="match status" value="1"/>
</dbReference>
<feature type="domain" description="Death" evidence="3">
    <location>
        <begin position="936"/>
        <end position="1000"/>
    </location>
</feature>
<dbReference type="InterPro" id="IPR000488">
    <property type="entry name" value="Death_dom"/>
</dbReference>
<keyword evidence="1" id="KW-0433">Leucine-rich repeat</keyword>
<evidence type="ECO:0000313" key="5">
    <source>
        <dbReference type="RefSeq" id="XP_031567582.1"/>
    </source>
</evidence>
<dbReference type="Proteomes" id="UP000515163">
    <property type="component" value="Unplaced"/>
</dbReference>
<dbReference type="Gene3D" id="1.10.533.10">
    <property type="entry name" value="Death Domain, Fas"/>
    <property type="match status" value="2"/>
</dbReference>
<dbReference type="InterPro" id="IPR001611">
    <property type="entry name" value="Leu-rich_rpt"/>
</dbReference>
<dbReference type="PANTHER" id="PTHR48051">
    <property type="match status" value="1"/>
</dbReference>
<dbReference type="InterPro" id="IPR011029">
    <property type="entry name" value="DEATH-like_dom_sf"/>
</dbReference>
<dbReference type="Pfam" id="PF13855">
    <property type="entry name" value="LRR_8"/>
    <property type="match status" value="1"/>
</dbReference>
<dbReference type="SMART" id="SM00369">
    <property type="entry name" value="LRR_TYP"/>
    <property type="match status" value="4"/>
</dbReference>
<dbReference type="PROSITE" id="PS50017">
    <property type="entry name" value="DEATH_DOMAIN"/>
    <property type="match status" value="1"/>
</dbReference>
<reference evidence="5" key="1">
    <citation type="submission" date="2025-08" db="UniProtKB">
        <authorList>
            <consortium name="RefSeq"/>
        </authorList>
    </citation>
    <scope>IDENTIFICATION</scope>
    <source>
        <tissue evidence="5">Tentacle</tissue>
    </source>
</reference>
<dbReference type="CDD" id="cd01670">
    <property type="entry name" value="Death"/>
    <property type="match status" value="1"/>
</dbReference>
<proteinExistence type="predicted"/>
<organism evidence="4 5">
    <name type="scientific">Actinia tenebrosa</name>
    <name type="common">Australian red waratah sea anemone</name>
    <dbReference type="NCBI Taxonomy" id="6105"/>
    <lineage>
        <taxon>Eukaryota</taxon>
        <taxon>Metazoa</taxon>
        <taxon>Cnidaria</taxon>
        <taxon>Anthozoa</taxon>
        <taxon>Hexacorallia</taxon>
        <taxon>Actiniaria</taxon>
        <taxon>Actiniidae</taxon>
        <taxon>Actinia</taxon>
    </lineage>
</organism>
<protein>
    <submittedName>
        <fullName evidence="5">Uncharacterized protein LOC116302432</fullName>
    </submittedName>
</protein>
<dbReference type="Gene3D" id="2.60.220.30">
    <property type="match status" value="2"/>
</dbReference>
<dbReference type="KEGG" id="aten:116302432"/>
<accession>A0A6P8ILC7</accession>
<dbReference type="PROSITE" id="PS51450">
    <property type="entry name" value="LRR"/>
    <property type="match status" value="3"/>
</dbReference>
<dbReference type="OrthoDB" id="1394818at2759"/>
<name>A0A6P8ILC7_ACTTE</name>
<dbReference type="InterPro" id="IPR032675">
    <property type="entry name" value="LRR_dom_sf"/>
</dbReference>
<dbReference type="GO" id="GO:0007165">
    <property type="term" value="P:signal transduction"/>
    <property type="evidence" value="ECO:0007669"/>
    <property type="project" value="InterPro"/>
</dbReference>
<dbReference type="Pfam" id="PF00791">
    <property type="entry name" value="ZU5"/>
    <property type="match status" value="1"/>
</dbReference>
<dbReference type="InterPro" id="IPR003591">
    <property type="entry name" value="Leu-rich_rpt_typical-subtyp"/>
</dbReference>
<sequence length="1007" mass="114783">MVTLIGLKEKDKILINAKKSCQSTFYLRGHYLDGLPKCVSQKPLITSLKFLDLSYNSLEGFPLELGLLTNLEELYIQHNQLQHIPDEICNLVQIQRLGLAHNCVQTIPFSLSKLSRLEWLNLSGNQIHIIPHFLLCLPSLTSLRVLRNPIDNVPRDIYIQGLEAMRKFFAVVVKPLSNIANSLCDQENKEIKTERQKAYEDTIIDEAFTSDESRIDIFSTSFSEYVLNVEKSQKDEIQLVEDLKEKIRISQEIRKMNLEYLRKQEYSKNTRCITRPRRMSDISLDLTIRKRRRQLIKSTSEYGSLSTFTEYMSLPQQNRDDDDKYSENFSVCTSDDESSMCELDTEPRKRHITHGDICVIIPECNQSGHLQSEFVLDIIEDLAYQPTSCMRGRQVVGSEVLMLQPHGALFFKSDPAIISLPYDVKVESRDEIICLCSDTGFGEIPNWQAMDKQSYTVFQSHVEIRAEHFSLFAVVAQKQYHSAQCLIRKGVGGSLVVDEVPGVEIRFPGTSLLYDIQASVKVFYANEPYDVDHDDPNAFGLAAPVIELGPHGCQFDPSSPELVTVRLPLPNGKEILEAFGDRQLTFWCSSTQENEPLDWQQFHPQNMHIDSDIDSICSVYFSVEHFTFFKVLWDVIDAVLYEAKLGASHFIPAFQFYVSCEALMSDSEDGVRFGLCICCSRFGISLDGIGNFPISIGKHPPKMISTGPLVIRVISKLFEADVEAGQKELIHQEHFTGRQFVAQFVCCFTGDAVLYGSFGRVEIEQPTQDNISTPKLLFSFNLYKPRDPEQYDSSMAWDVHLSRELAALVTIRTDRDMGDEVWEDLAKSLRYTQVEINKIASSDDPMTELLANFKRRGGQPREFISAMYNIGQIKNSPHLNSSFGSGINSLSGPSEAETESKMCQCDKKNMRKRKIPHEISLEDTFLEIAGKVPKMWKELGRALKINENKLDEIEQDYKHDRVREQAYQMLLAWRESFPEYCTLSSLSEGLCKIGLKNVARQCCMVKI</sequence>
<dbReference type="GeneID" id="116302432"/>
<dbReference type="InterPro" id="IPR000906">
    <property type="entry name" value="ZU5_dom"/>
</dbReference>
<evidence type="ECO:0000256" key="1">
    <source>
        <dbReference type="ARBA" id="ARBA00022614"/>
    </source>
</evidence>
<dbReference type="PANTHER" id="PTHR48051:SF1">
    <property type="entry name" value="RAS SUPPRESSOR PROTEIN 1"/>
    <property type="match status" value="1"/>
</dbReference>
<dbReference type="SUPFAM" id="SSF52075">
    <property type="entry name" value="Outer arm dynein light chain 1"/>
    <property type="match status" value="1"/>
</dbReference>
<keyword evidence="4" id="KW-1185">Reference proteome</keyword>
<evidence type="ECO:0000256" key="2">
    <source>
        <dbReference type="ARBA" id="ARBA00022737"/>
    </source>
</evidence>
<dbReference type="GO" id="GO:0005737">
    <property type="term" value="C:cytoplasm"/>
    <property type="evidence" value="ECO:0007669"/>
    <property type="project" value="TreeGrafter"/>
</dbReference>
<keyword evidence="2" id="KW-0677">Repeat</keyword>
<dbReference type="RefSeq" id="XP_031567582.1">
    <property type="nucleotide sequence ID" value="XM_031711722.1"/>
</dbReference>